<evidence type="ECO:0008006" key="4">
    <source>
        <dbReference type="Google" id="ProtNLM"/>
    </source>
</evidence>
<dbReference type="Gene3D" id="3.40.50.10540">
    <property type="entry name" value="Crotonobetainyl-coa:carnitine coa-transferase, domain 1"/>
    <property type="match status" value="1"/>
</dbReference>
<dbReference type="Gene3D" id="3.30.1540.10">
    <property type="entry name" value="formyl-coa transferase, domain 3"/>
    <property type="match status" value="1"/>
</dbReference>
<dbReference type="GO" id="GO:0008410">
    <property type="term" value="F:CoA-transferase activity"/>
    <property type="evidence" value="ECO:0007669"/>
    <property type="project" value="TreeGrafter"/>
</dbReference>
<dbReference type="PANTHER" id="PTHR48207:SF3">
    <property type="entry name" value="SUCCINATE--HYDROXYMETHYLGLUTARATE COA-TRANSFERASE"/>
    <property type="match status" value="1"/>
</dbReference>
<dbReference type="Pfam" id="PF02515">
    <property type="entry name" value="CoA_transf_3"/>
    <property type="match status" value="1"/>
</dbReference>
<gene>
    <name evidence="2" type="ORF">skT53_05180</name>
</gene>
<accession>A0A7I8D5V5</accession>
<dbReference type="PANTHER" id="PTHR48207">
    <property type="entry name" value="SUCCINATE--HYDROXYMETHYLGLUTARATE COA-TRANSFERASE"/>
    <property type="match status" value="1"/>
</dbReference>
<evidence type="ECO:0000313" key="2">
    <source>
        <dbReference type="EMBL" id="BCJ85533.1"/>
    </source>
</evidence>
<sequence>MIVQGMSGLMSMTGLPGQRPVKAGIALFDIGAGQTALYSILSAYIYKQKTGKGQHLDVSLLKSGLAWFIWEAAAFFGNGMIPQPTGGRHRVSAPYQAFRTKNGYVMLGAANQRTWEGFAQRC</sequence>
<protein>
    <recommendedName>
        <fullName evidence="4">CoA transferase</fullName>
    </recommendedName>
</protein>
<dbReference type="InterPro" id="IPR023606">
    <property type="entry name" value="CoA-Trfase_III_dom_1_sf"/>
</dbReference>
<dbReference type="InterPro" id="IPR044855">
    <property type="entry name" value="CoA-Trfase_III_dom3_sf"/>
</dbReference>
<dbReference type="SUPFAM" id="SSF89796">
    <property type="entry name" value="CoA-transferase family III (CaiB/BaiF)"/>
    <property type="match status" value="1"/>
</dbReference>
<dbReference type="KEGG" id="eff:skT53_05180"/>
<keyword evidence="3" id="KW-1185">Reference proteome</keyword>
<evidence type="ECO:0000256" key="1">
    <source>
        <dbReference type="ARBA" id="ARBA00022679"/>
    </source>
</evidence>
<evidence type="ECO:0000313" key="3">
    <source>
        <dbReference type="Proteomes" id="UP000593802"/>
    </source>
</evidence>
<organism evidence="2 3">
    <name type="scientific">Effusibacillus dendaii</name>
    <dbReference type="NCBI Taxonomy" id="2743772"/>
    <lineage>
        <taxon>Bacteria</taxon>
        <taxon>Bacillati</taxon>
        <taxon>Bacillota</taxon>
        <taxon>Bacilli</taxon>
        <taxon>Bacillales</taxon>
        <taxon>Alicyclobacillaceae</taxon>
        <taxon>Effusibacillus</taxon>
    </lineage>
</organism>
<dbReference type="InterPro" id="IPR050483">
    <property type="entry name" value="CoA-transferase_III_domain"/>
</dbReference>
<dbReference type="InterPro" id="IPR003673">
    <property type="entry name" value="CoA-Trfase_fam_III"/>
</dbReference>
<reference evidence="2 3" key="1">
    <citation type="submission" date="2020-08" db="EMBL/GenBank/DDBJ databases">
        <title>Complete Genome Sequence of Effusibacillus dendaii Strain skT53, Isolated from Farmland soil.</title>
        <authorList>
            <person name="Konishi T."/>
            <person name="Kawasaki H."/>
        </authorList>
    </citation>
    <scope>NUCLEOTIDE SEQUENCE [LARGE SCALE GENOMIC DNA]</scope>
    <source>
        <strain evidence="3">skT53</strain>
    </source>
</reference>
<proteinExistence type="predicted"/>
<keyword evidence="1" id="KW-0808">Transferase</keyword>
<dbReference type="Proteomes" id="UP000593802">
    <property type="component" value="Chromosome"/>
</dbReference>
<dbReference type="EMBL" id="AP023366">
    <property type="protein sequence ID" value="BCJ85533.1"/>
    <property type="molecule type" value="Genomic_DNA"/>
</dbReference>
<name>A0A7I8D5V5_9BACL</name>
<dbReference type="AlphaFoldDB" id="A0A7I8D5V5"/>